<dbReference type="Gene3D" id="3.30.460.10">
    <property type="entry name" value="Beta Polymerase, domain 2"/>
    <property type="match status" value="1"/>
</dbReference>
<gene>
    <name evidence="4" type="ORF">ABL78_2104</name>
</gene>
<evidence type="ECO:0000256" key="1">
    <source>
        <dbReference type="ARBA" id="ARBA00012472"/>
    </source>
</evidence>
<dbReference type="Pfam" id="PF22600">
    <property type="entry name" value="MTPAP-like_central"/>
    <property type="match status" value="1"/>
</dbReference>
<sequence>MNAAKRSFIKESIAQYRATRFDDAGRAAVQDLKERMLDLTSRCVNKAQVELFGSLVTGFCKPGCDADFSLTFRNFSPWLQGLDAVAELDTRKLTRVSREAGNMGMEKVRFIRARIPVVQFVDPVSGIHCDVSIGNLGGVENSKILAAIHNILPDFYGAYVHLVKEWAKSREIINPDKLMFNSFTITTMSLMVLQELGLLPVFRPSGEFGELTLEDVQRTLATFELPPIYEGIEQDDERLGEAVYYCMLRFAEYYTKFDFRNGTVSLMCPRRHRSLYASIVKKHLELLEARIHKEWSTYFLGSSHEMKQLTGHSDNFPVKSFKEAMQNEAAQRPSDSPFVVEDFVNYVNCGRRVPSSRVAHTQKEFKRLYDILRDESKVSFQELLAPSNSVPLVHAPGRPDDRVTQFATKH</sequence>
<dbReference type="FunFam" id="3.30.460.10:FF:000069">
    <property type="entry name" value="Mitochondrial editosome-like complex associated TUTase"/>
    <property type="match status" value="1"/>
</dbReference>
<dbReference type="GO" id="GO:0050265">
    <property type="term" value="F:RNA uridylyltransferase activity"/>
    <property type="evidence" value="ECO:0007669"/>
    <property type="project" value="UniProtKB-EC"/>
</dbReference>
<dbReference type="EC" id="2.7.7.52" evidence="1"/>
<proteinExistence type="predicted"/>
<accession>A0A0N0P7H1</accession>
<evidence type="ECO:0000259" key="3">
    <source>
        <dbReference type="Pfam" id="PF22600"/>
    </source>
</evidence>
<reference evidence="4 5" key="1">
    <citation type="journal article" date="2015" name="PLoS Pathog.">
        <title>Leptomonas seymouri: Adaptations to the Dixenous Life Cycle Analyzed by Genome Sequencing, Transcriptome Profiling and Co-infection with Leishmania donovani.</title>
        <authorList>
            <person name="Kraeva N."/>
            <person name="Butenko A."/>
            <person name="Hlavacova J."/>
            <person name="Kostygov A."/>
            <person name="Myskova J."/>
            <person name="Grybchuk D."/>
            <person name="Lestinova T."/>
            <person name="Votypka J."/>
            <person name="Volf P."/>
            <person name="Opperdoes F."/>
            <person name="Flegontov P."/>
            <person name="Lukes J."/>
            <person name="Yurchenko V."/>
        </authorList>
    </citation>
    <scope>NUCLEOTIDE SEQUENCE [LARGE SCALE GENOMIC DNA]</scope>
    <source>
        <strain evidence="4 5">ATCC 30220</strain>
    </source>
</reference>
<protein>
    <recommendedName>
        <fullName evidence="1">RNA uridylyltransferase</fullName>
        <ecNumber evidence="1">2.7.7.52</ecNumber>
    </recommendedName>
</protein>
<keyword evidence="5" id="KW-1185">Reference proteome</keyword>
<dbReference type="Gene3D" id="1.10.1410.10">
    <property type="match status" value="1"/>
</dbReference>
<dbReference type="EMBL" id="LJSK01000040">
    <property type="protein sequence ID" value="KPI88789.1"/>
    <property type="molecule type" value="Genomic_DNA"/>
</dbReference>
<dbReference type="PANTHER" id="PTHR12271:SF97">
    <property type="entry name" value="MITOCHONDRIAL EDITOSOME-LIKE COMPLEX ASSOCIATED TUTASE"/>
    <property type="match status" value="1"/>
</dbReference>
<dbReference type="Proteomes" id="UP000038009">
    <property type="component" value="Unassembled WGS sequence"/>
</dbReference>
<comment type="catalytic activity">
    <reaction evidence="2">
        <text>RNA(n) + UTP = RNA(n)-3'-uridine ribonucleotide + diphosphate</text>
        <dbReference type="Rhea" id="RHEA:14785"/>
        <dbReference type="Rhea" id="RHEA-COMP:14527"/>
        <dbReference type="Rhea" id="RHEA-COMP:17348"/>
        <dbReference type="ChEBI" id="CHEBI:33019"/>
        <dbReference type="ChEBI" id="CHEBI:46398"/>
        <dbReference type="ChEBI" id="CHEBI:140395"/>
        <dbReference type="ChEBI" id="CHEBI:173116"/>
        <dbReference type="EC" id="2.7.7.52"/>
    </reaction>
</comment>
<dbReference type="InterPro" id="IPR054708">
    <property type="entry name" value="MTPAP-like_central"/>
</dbReference>
<dbReference type="CDD" id="cd05402">
    <property type="entry name" value="NT_PAP_TUTase"/>
    <property type="match status" value="1"/>
</dbReference>
<evidence type="ECO:0000313" key="4">
    <source>
        <dbReference type="EMBL" id="KPI88789.1"/>
    </source>
</evidence>
<dbReference type="PANTHER" id="PTHR12271">
    <property type="entry name" value="POLY A POLYMERASE CID PAP -RELATED"/>
    <property type="match status" value="1"/>
</dbReference>
<name>A0A0N0P7H1_LEPSE</name>
<comment type="caution">
    <text evidence="4">The sequence shown here is derived from an EMBL/GenBank/DDBJ whole genome shotgun (WGS) entry which is preliminary data.</text>
</comment>
<evidence type="ECO:0000313" key="5">
    <source>
        <dbReference type="Proteomes" id="UP000038009"/>
    </source>
</evidence>
<dbReference type="AlphaFoldDB" id="A0A0N0P7H1"/>
<dbReference type="OMA" id="GAYIHLV"/>
<dbReference type="OrthoDB" id="2274644at2759"/>
<dbReference type="GO" id="GO:0005739">
    <property type="term" value="C:mitochondrion"/>
    <property type="evidence" value="ECO:0007669"/>
    <property type="project" value="UniProtKB-ARBA"/>
</dbReference>
<feature type="domain" description="Poly(A) RNA polymerase mitochondrial-like central palm" evidence="3">
    <location>
        <begin position="12"/>
        <end position="147"/>
    </location>
</feature>
<dbReference type="InterPro" id="IPR043519">
    <property type="entry name" value="NT_sf"/>
</dbReference>
<dbReference type="SUPFAM" id="SSF81631">
    <property type="entry name" value="PAP/OAS1 substrate-binding domain"/>
    <property type="match status" value="1"/>
</dbReference>
<dbReference type="SUPFAM" id="SSF81301">
    <property type="entry name" value="Nucleotidyltransferase"/>
    <property type="match status" value="1"/>
</dbReference>
<dbReference type="VEuPathDB" id="TriTrypDB:Lsey_0040_0150"/>
<organism evidence="4 5">
    <name type="scientific">Leptomonas seymouri</name>
    <dbReference type="NCBI Taxonomy" id="5684"/>
    <lineage>
        <taxon>Eukaryota</taxon>
        <taxon>Discoba</taxon>
        <taxon>Euglenozoa</taxon>
        <taxon>Kinetoplastea</taxon>
        <taxon>Metakinetoplastina</taxon>
        <taxon>Trypanosomatida</taxon>
        <taxon>Trypanosomatidae</taxon>
        <taxon>Leishmaniinae</taxon>
        <taxon>Leptomonas</taxon>
    </lineage>
</organism>
<dbReference type="GO" id="GO:0031123">
    <property type="term" value="P:RNA 3'-end processing"/>
    <property type="evidence" value="ECO:0007669"/>
    <property type="project" value="TreeGrafter"/>
</dbReference>
<evidence type="ECO:0000256" key="2">
    <source>
        <dbReference type="ARBA" id="ARBA00049105"/>
    </source>
</evidence>